<feature type="region of interest" description="Disordered" evidence="1">
    <location>
        <begin position="286"/>
        <end position="312"/>
    </location>
</feature>
<dbReference type="Proteomes" id="UP000192247">
    <property type="component" value="Unassembled WGS sequence"/>
</dbReference>
<comment type="caution">
    <text evidence="2">The sequence shown here is derived from an EMBL/GenBank/DDBJ whole genome shotgun (WGS) entry which is preliminary data.</text>
</comment>
<feature type="region of interest" description="Disordered" evidence="1">
    <location>
        <begin position="213"/>
        <end position="232"/>
    </location>
</feature>
<feature type="region of interest" description="Disordered" evidence="1">
    <location>
        <begin position="435"/>
        <end position="473"/>
    </location>
</feature>
<proteinExistence type="predicted"/>
<reference evidence="2 3" key="1">
    <citation type="journal article" date="2017" name="Gigascience">
        <title>Draft genome of the honey bee ectoparasitic mite, Tropilaelaps mercedesae, is shaped by the parasitic life history.</title>
        <authorList>
            <person name="Dong X."/>
            <person name="Armstrong S.D."/>
            <person name="Xia D."/>
            <person name="Makepeace B.L."/>
            <person name="Darby A.C."/>
            <person name="Kadowaki T."/>
        </authorList>
    </citation>
    <scope>NUCLEOTIDE SEQUENCE [LARGE SCALE GENOMIC DNA]</scope>
    <source>
        <strain evidence="2">Wuxi-XJTLU</strain>
    </source>
</reference>
<evidence type="ECO:0000313" key="2">
    <source>
        <dbReference type="EMBL" id="OQR71441.1"/>
    </source>
</evidence>
<evidence type="ECO:0000313" key="3">
    <source>
        <dbReference type="Proteomes" id="UP000192247"/>
    </source>
</evidence>
<name>A0A1V9XDG6_9ACAR</name>
<dbReference type="PANTHER" id="PTHR10773:SF19">
    <property type="match status" value="1"/>
</dbReference>
<feature type="compositionally biased region" description="Basic and acidic residues" evidence="1">
    <location>
        <begin position="448"/>
        <end position="469"/>
    </location>
</feature>
<dbReference type="PANTHER" id="PTHR10773">
    <property type="entry name" value="DNA-DIRECTED RNA POLYMERASES I, II, AND III SUBUNIT RPABC2"/>
    <property type="match status" value="1"/>
</dbReference>
<dbReference type="STRING" id="418985.A0A1V9XDG6"/>
<dbReference type="AlphaFoldDB" id="A0A1V9XDG6"/>
<organism evidence="2 3">
    <name type="scientific">Tropilaelaps mercedesae</name>
    <dbReference type="NCBI Taxonomy" id="418985"/>
    <lineage>
        <taxon>Eukaryota</taxon>
        <taxon>Metazoa</taxon>
        <taxon>Ecdysozoa</taxon>
        <taxon>Arthropoda</taxon>
        <taxon>Chelicerata</taxon>
        <taxon>Arachnida</taxon>
        <taxon>Acari</taxon>
        <taxon>Parasitiformes</taxon>
        <taxon>Mesostigmata</taxon>
        <taxon>Gamasina</taxon>
        <taxon>Dermanyssoidea</taxon>
        <taxon>Laelapidae</taxon>
        <taxon>Tropilaelaps</taxon>
    </lineage>
</organism>
<feature type="compositionally biased region" description="Basic and acidic residues" evidence="1">
    <location>
        <begin position="296"/>
        <end position="312"/>
    </location>
</feature>
<feature type="region of interest" description="Disordered" evidence="1">
    <location>
        <begin position="366"/>
        <end position="406"/>
    </location>
</feature>
<keyword evidence="3" id="KW-1185">Reference proteome</keyword>
<feature type="compositionally biased region" description="Low complexity" evidence="1">
    <location>
        <begin position="213"/>
        <end position="224"/>
    </location>
</feature>
<dbReference type="InParanoid" id="A0A1V9XDG6"/>
<dbReference type="OrthoDB" id="6741731at2759"/>
<protein>
    <submittedName>
        <fullName evidence="2">Uncharacterized protein</fullName>
    </submittedName>
</protein>
<evidence type="ECO:0000256" key="1">
    <source>
        <dbReference type="SAM" id="MobiDB-lite"/>
    </source>
</evidence>
<accession>A0A1V9XDG6</accession>
<gene>
    <name evidence="2" type="ORF">BIW11_10996</name>
</gene>
<dbReference type="EMBL" id="MNPL01014591">
    <property type="protein sequence ID" value="OQR71441.1"/>
    <property type="molecule type" value="Genomic_DNA"/>
</dbReference>
<sequence length="640" mass="70951">MFVLMQMDNLQELFSYQTVPASCATVHSSAGPTHSTGPAQLQVQVQPQTVPYANLTTCSSATCTPKESVIYATASPAPNTTSTSIQQNPVNVQHFNYDPNTQWISMPVIPAGPAPQAAHIQQVQATQHVGQPTQTIQIQTATPATVQSLNGMHGVNVQRAQTVATYQQPSGETINVAIIQPLFIVNDQQGIIQQLEPLHAHSAGPSTTLATATPGTPATAAAPGISQQPQPQGAQITLTHPSVPVTAIDTMVFPTPPPTATLTMATEPNPVTAELPITPVVVPTPLAEKPKRKPRRPPELIKAQREEYERQKIERHSVKPPCNCKFRCFEKLSEARRIEINRQYWQLPYDKQRDFILHSVEILDVKRRKKRKPKANQPDPQTGDADAGARNASDTHNTRKIQTIRVRDSEECKKDMEVVYVQVGEDGTLKKVELQRSISPHRTAATEPGKKSERRGRFSDDGADINRNDETEETSVDCVDIKDDCAQDSSATDGQQKFRRGWTRVYSLKGDNGKFLTVCKAMFLTTLGFPEKVDGALRFLNKQQKGDIRARSPQRGKATPMKGTTAKIDREVIKSHILSYKPVVVGRKKGQIRYLPGDMSIKKMHTDFKSRYTERNVSYTIYSEVFRSLNIVFRKDAKLS</sequence>